<dbReference type="eggNOG" id="ENOG502THXC">
    <property type="taxonomic scope" value="Eukaryota"/>
</dbReference>
<evidence type="ECO:0000256" key="1">
    <source>
        <dbReference type="SAM" id="Phobius"/>
    </source>
</evidence>
<dbReference type="Pfam" id="PF10324">
    <property type="entry name" value="7TM_GPCR_Srw"/>
    <property type="match status" value="1"/>
</dbReference>
<dbReference type="AlphaFoldDB" id="A0A1I7UI63"/>
<keyword evidence="1" id="KW-0472">Membrane</keyword>
<dbReference type="WBParaSite" id="Csp11.Scaffold629.g9577.t1">
    <property type="protein sequence ID" value="Csp11.Scaffold629.g9577.t1"/>
    <property type="gene ID" value="Csp11.Scaffold629.g9577"/>
</dbReference>
<reference evidence="3" key="1">
    <citation type="submission" date="2016-11" db="UniProtKB">
        <authorList>
            <consortium name="WormBaseParasite"/>
        </authorList>
    </citation>
    <scope>IDENTIFICATION</scope>
</reference>
<evidence type="ECO:0000313" key="3">
    <source>
        <dbReference type="WBParaSite" id="Csp11.Scaffold629.g9577.t1"/>
    </source>
</evidence>
<protein>
    <submittedName>
        <fullName evidence="3">G_PROTEIN_RECEP_F1_2 domain-containing protein</fullName>
    </submittedName>
</protein>
<proteinExistence type="predicted"/>
<dbReference type="GO" id="GO:0008528">
    <property type="term" value="F:G protein-coupled peptide receptor activity"/>
    <property type="evidence" value="ECO:0007669"/>
    <property type="project" value="InterPro"/>
</dbReference>
<dbReference type="Proteomes" id="UP000095282">
    <property type="component" value="Unplaced"/>
</dbReference>
<name>A0A1I7UI63_9PELO</name>
<feature type="transmembrane region" description="Helical" evidence="1">
    <location>
        <begin position="61"/>
        <end position="85"/>
    </location>
</feature>
<feature type="transmembrane region" description="Helical" evidence="1">
    <location>
        <begin position="144"/>
        <end position="163"/>
    </location>
</feature>
<feature type="transmembrane region" description="Helical" evidence="1">
    <location>
        <begin position="247"/>
        <end position="265"/>
    </location>
</feature>
<feature type="transmembrane region" description="Helical" evidence="1">
    <location>
        <begin position="115"/>
        <end position="137"/>
    </location>
</feature>
<feature type="transmembrane region" description="Helical" evidence="1">
    <location>
        <begin position="221"/>
        <end position="240"/>
    </location>
</feature>
<dbReference type="InterPro" id="IPR019427">
    <property type="entry name" value="7TM_GPCR_serpentine_rcpt_Srw"/>
</dbReference>
<keyword evidence="2" id="KW-1185">Reference proteome</keyword>
<dbReference type="SUPFAM" id="SSF81321">
    <property type="entry name" value="Family A G protein-coupled receptor-like"/>
    <property type="match status" value="1"/>
</dbReference>
<accession>A0A1I7UI63</accession>
<keyword evidence="1" id="KW-1133">Transmembrane helix</keyword>
<sequence>MSIVNIRWLSNVAPGPNWQTTVPRPLLNLNLGALPMVFCLNSIHFRALLQPEIDSNAFSTLQIFLCVSNFAYSLTSWLPVVFHYLRPSEEYCYRSYTYSEITVQMVTGCIKDISMLFSSWIIVLIGIHTVLGTFWNFWKNQRVAFWNGFILLLASSFGGITLWSKHRIYSVPTDFQCEMELKSKWAFDLNETRYGAAIPKTQEGVYNFLLSISKEAKLYPVYGYILVVAMLIIMIIVSLVAKRNVKISPITVSILQSILFFLVKIPEAMAFNHDNARNGDWALRITVVWIFNILLQPFVFLLASSRYRRVIIQRFLGYRKHTVSAKEPQAAPAGN</sequence>
<organism evidence="2 3">
    <name type="scientific">Caenorhabditis tropicalis</name>
    <dbReference type="NCBI Taxonomy" id="1561998"/>
    <lineage>
        <taxon>Eukaryota</taxon>
        <taxon>Metazoa</taxon>
        <taxon>Ecdysozoa</taxon>
        <taxon>Nematoda</taxon>
        <taxon>Chromadorea</taxon>
        <taxon>Rhabditida</taxon>
        <taxon>Rhabditina</taxon>
        <taxon>Rhabditomorpha</taxon>
        <taxon>Rhabditoidea</taxon>
        <taxon>Rhabditidae</taxon>
        <taxon>Peloderinae</taxon>
        <taxon>Caenorhabditis</taxon>
    </lineage>
</organism>
<feature type="transmembrane region" description="Helical" evidence="1">
    <location>
        <begin position="285"/>
        <end position="304"/>
    </location>
</feature>
<evidence type="ECO:0000313" key="2">
    <source>
        <dbReference type="Proteomes" id="UP000095282"/>
    </source>
</evidence>
<keyword evidence="1" id="KW-0812">Transmembrane</keyword>